<dbReference type="EMBL" id="AWOR01000059">
    <property type="protein sequence ID" value="KGH27501.1"/>
    <property type="molecule type" value="Genomic_DNA"/>
</dbReference>
<dbReference type="InterPro" id="IPR003593">
    <property type="entry name" value="AAA+_ATPase"/>
</dbReference>
<dbReference type="Pfam" id="PF13304">
    <property type="entry name" value="AAA_21"/>
    <property type="match status" value="1"/>
</dbReference>
<dbReference type="Proteomes" id="UP000029553">
    <property type="component" value="Unassembled WGS sequence"/>
</dbReference>
<reference evidence="2 3" key="1">
    <citation type="submission" date="2013-09" db="EMBL/GenBank/DDBJ databases">
        <title>High correlation between genotypes and phenotypes of environmental bacteria Comamonas testosteroni strains.</title>
        <authorList>
            <person name="Liu L."/>
            <person name="Zhu W."/>
            <person name="Xia X."/>
            <person name="Xu B."/>
            <person name="Luo M."/>
            <person name="Wang G."/>
        </authorList>
    </citation>
    <scope>NUCLEOTIDE SEQUENCE [LARGE SCALE GENOMIC DNA]</scope>
    <source>
        <strain evidence="2 3">JL40</strain>
    </source>
</reference>
<dbReference type="GO" id="GO:0006302">
    <property type="term" value="P:double-strand break repair"/>
    <property type="evidence" value="ECO:0007669"/>
    <property type="project" value="InterPro"/>
</dbReference>
<dbReference type="InterPro" id="IPR003959">
    <property type="entry name" value="ATPase_AAA_core"/>
</dbReference>
<dbReference type="GO" id="GO:0005524">
    <property type="term" value="F:ATP binding"/>
    <property type="evidence" value="ECO:0007669"/>
    <property type="project" value="InterPro"/>
</dbReference>
<comment type="caution">
    <text evidence="2">The sequence shown here is derived from an EMBL/GenBank/DDBJ whole genome shotgun (WGS) entry which is preliminary data.</text>
</comment>
<dbReference type="InterPro" id="IPR027417">
    <property type="entry name" value="P-loop_NTPase"/>
</dbReference>
<protein>
    <recommendedName>
        <fullName evidence="1">AAA+ ATPase domain-containing protein</fullName>
    </recommendedName>
</protein>
<name>A0A096FAV3_COMTE</name>
<dbReference type="Gene3D" id="3.40.50.300">
    <property type="entry name" value="P-loop containing nucleotide triphosphate hydrolases"/>
    <property type="match status" value="2"/>
</dbReference>
<gene>
    <name evidence="2" type="ORF">P353_18030</name>
</gene>
<evidence type="ECO:0000313" key="2">
    <source>
        <dbReference type="EMBL" id="KGH27501.1"/>
    </source>
</evidence>
<feature type="domain" description="AAA+ ATPase" evidence="1">
    <location>
        <begin position="352"/>
        <end position="635"/>
    </location>
</feature>
<dbReference type="GO" id="GO:0016887">
    <property type="term" value="F:ATP hydrolysis activity"/>
    <property type="evidence" value="ECO:0007669"/>
    <property type="project" value="InterPro"/>
</dbReference>
<dbReference type="AlphaFoldDB" id="A0A096FAV3"/>
<dbReference type="RefSeq" id="WP_034372165.1">
    <property type="nucleotide sequence ID" value="NZ_AWOR01000059.1"/>
</dbReference>
<evidence type="ECO:0000259" key="1">
    <source>
        <dbReference type="SMART" id="SM00382"/>
    </source>
</evidence>
<dbReference type="InterPro" id="IPR038729">
    <property type="entry name" value="Rad50/SbcC_AAA"/>
</dbReference>
<dbReference type="SMART" id="SM00382">
    <property type="entry name" value="AAA"/>
    <property type="match status" value="1"/>
</dbReference>
<evidence type="ECO:0000313" key="3">
    <source>
        <dbReference type="Proteomes" id="UP000029553"/>
    </source>
</evidence>
<dbReference type="PANTHER" id="PTHR43581:SF2">
    <property type="entry name" value="EXCINUCLEASE ATPASE SUBUNIT"/>
    <property type="match status" value="1"/>
</dbReference>
<dbReference type="SUPFAM" id="SSF52540">
    <property type="entry name" value="P-loop containing nucleoside triphosphate hydrolases"/>
    <property type="match status" value="1"/>
</dbReference>
<dbReference type="Pfam" id="PF13476">
    <property type="entry name" value="AAA_23"/>
    <property type="match status" value="1"/>
</dbReference>
<dbReference type="PANTHER" id="PTHR43581">
    <property type="entry name" value="ATP/GTP PHOSPHATASE"/>
    <property type="match status" value="1"/>
</dbReference>
<accession>A0A096FAV3</accession>
<dbReference type="InterPro" id="IPR051396">
    <property type="entry name" value="Bact_Antivir_Def_Nuclease"/>
</dbReference>
<sequence>MQRFDRTTEPPPIALQGDAASQARRVLSDFMRYGDERLSQTNVPRSELPLEDASIREALNRLFRGRCAFCESRDKISPYRFRPATEAVPSSTPRQAHLYYAWLEHAWENMYAICSSCRPAESNYFPVSGPRVRLPTPEELDRYAEENLGLWRAYPIREKAVFLDPCAEGDFSKHLWPQTNGSLIGISTRGETTIENFNLNAPERVVGRRARYVEYFARLSECLTDSESIAHAPGMFEFPEFEFGGSWYLLLRRLALLMGPEFGGRPIVSQARIQRFYMAMLGKPDTANRLRQGWGRLVHEDHNYKAAPAITKRPSKARVTSIGLRNFKAIEDLSIELPSPSQGNESFDVMHPVPSLLIIGENSAGKSSILEAIALAISDEAARKKLALKPGNFVLNPTYMGAVNVAAVERAEVQVGLSNGASRRLTIDLGGMKDHGDPGSELIPVFAYGAFRQYQHKQRPRSPDKYIRNLFDGSVLSNPEKWLLSLQPSAYAMVMRVLREILSIEGEYEVVQRDLEEKRCYVITAAAGIHGEPRFSRTPLGAVSSGFRSVLAMACDVMQGLMDPNVYVGFESLSTARGVILIDEVEAHLHPRWKMQIMRGLRRALPQMTFIATTHDPLCLRGMEDGEVVVLQRVLAQDSHSTTDLPVFVERLVNLPHVSELRIEQLLTSDFFQLHSTDAPEMDVQLAQIGDLLAKDPRDLSPTEGSTVDKFRRDIAAALPIGASEAHRLVQEAVAEYLMERREVSERRTKELRQTAKSRIVEALRGI</sequence>
<proteinExistence type="predicted"/>
<organism evidence="2 3">
    <name type="scientific">Comamonas testosteroni</name>
    <name type="common">Pseudomonas testosteroni</name>
    <dbReference type="NCBI Taxonomy" id="285"/>
    <lineage>
        <taxon>Bacteria</taxon>
        <taxon>Pseudomonadati</taxon>
        <taxon>Pseudomonadota</taxon>
        <taxon>Betaproteobacteria</taxon>
        <taxon>Burkholderiales</taxon>
        <taxon>Comamonadaceae</taxon>
        <taxon>Comamonas</taxon>
    </lineage>
</organism>